<comment type="caution">
    <text evidence="7">The sequence shown here is derived from an EMBL/GenBank/DDBJ whole genome shotgun (WGS) entry which is preliminary data.</text>
</comment>
<feature type="region of interest" description="Disordered" evidence="4">
    <location>
        <begin position="951"/>
        <end position="1034"/>
    </location>
</feature>
<dbReference type="SUPFAM" id="SSF50978">
    <property type="entry name" value="WD40 repeat-like"/>
    <property type="match status" value="2"/>
</dbReference>
<evidence type="ECO:0000259" key="6">
    <source>
        <dbReference type="Pfam" id="PF24782"/>
    </source>
</evidence>
<dbReference type="Gene3D" id="2.130.10.10">
    <property type="entry name" value="YVTN repeat-like/Quinoprotein amine dehydrogenase"/>
    <property type="match status" value="4"/>
</dbReference>
<dbReference type="InterPro" id="IPR015943">
    <property type="entry name" value="WD40/YVTN_repeat-like_dom_sf"/>
</dbReference>
<sequence>MTVTSSSALTCDPGSGRIAYPAGCVIILLCPRKNKQSHIFNTTSKHLSALAFSPDGTLLVSGESGRNPAVRVWDVTEKVQISEMLGHKYGVSCVCFSPNMKYVVSVGYQHDMVVNVWDWKNNNIVAKNKVSSKVNALSFSEDSGYFVTAGHRHLKFWYLESSKQSQVNGTVPLVGRSGLLGELYNNVFGGVACGRGKNAGRTYCVSYSGLLCQLNEKRVLEKWLKLKVSSSSCLCVTEEFVFCGCEEGVVRMFNAHNLQYMADLPKPHSLGVDVAPSLNAHELLTESNSCYPDTCALVYDGGNHWLCCVYNDHSIYVWDLRSPRKVYSALYHSSYIWNIEVSTDSGQTPCLPHGSFFTSSSDNTIRLWNSDLGMKRNIYSNDLYKVIYVNDNVRYLKNTLDTTEKDFKTGVRVLKIRHDGHQLASGDRTGNIRIYDLQSFEELFAIEAHDDEVLCLDYSRPWSGGTLLASASRDRLIHILDVEHDYSLLQTLDDHSSSVTAVKFAGDDEEMHMISCGADRSVYFHPAQMLSDGISFVRLHHVVEKNTLYDLDIDVTQKMVAVACQDRTVRLYNISSGKQEKALKFPPSGGALLKVQMDPSGGFCATSCSNKNIFISDLQTGECVAVIHGHSDIVTDIKFTSDCRRLITVSGDSCVFVWQLDPLMTACMRQQLAAMAAEGVTSMVVDGGCPVNTRRDDSVMSGLLDESSHDGLSLDRSGDESSCHTPINERFGADPAVLQTNGRLPLWARKLLYQDKDKSDPQFFHSPYRYRPQGRWAESDSAAVIVKFSHDISCCSTPNKQHGSFSGEDCDRSVESEDGNYFPERIVITEASSEDTDLLSQFSESSGICLQEESDFPTEEPTFHEGSDMCTLSSGSDPDEDLLILNDDAENGTSETPEEKFLLKHFDAVAEERFDNTLSDLKPDEDDEVVNPRQSLSTKFFSRSQRIDRAGHDFIIGGPQRVRGIDTEPERSEGQLPDKMQSEEALDTTERRNSDCSAEISKSASSLQKPQLNDKSSRSSYPGGWPNKNKSNKLKSYMEATASFKAKMYRSASMGDINAAEEHRRSLHMARGRSSASLCFLEQNKAVPAENYSDKPLQPSASCEHNSSDPLSDKLLMPPPSTYGIVPRLKKKAKSISNLSKTSRKEEVIGAKLKGGDFPKRKSSSSTSRPPDVQDLPRRASVVACPDVAGADIHAGSGIMEDVLTSSCNPSSSQVTSCSGAGEPNADVLLSRCEHIIEELHDAFQKTLQTYKEMESCATPEQKSCLRSLFDDAFDKISSEIDLVRVGRGNSRSATTPTLRLLEHYSEMMLQLLREKRDDK</sequence>
<feature type="domain" description="MABP1/WDR62 second WD40" evidence="6">
    <location>
        <begin position="336"/>
        <end position="660"/>
    </location>
</feature>
<evidence type="ECO:0000313" key="8">
    <source>
        <dbReference type="Proteomes" id="UP000770717"/>
    </source>
</evidence>
<proteinExistence type="predicted"/>
<keyword evidence="2" id="KW-0677">Repeat</keyword>
<dbReference type="EMBL" id="WNTK01000998">
    <property type="protein sequence ID" value="KAG9468196.1"/>
    <property type="molecule type" value="Genomic_DNA"/>
</dbReference>
<keyword evidence="1 3" id="KW-0853">WD repeat</keyword>
<feature type="region of interest" description="Disordered" evidence="4">
    <location>
        <begin position="1091"/>
        <end position="1179"/>
    </location>
</feature>
<dbReference type="InterPro" id="IPR056162">
    <property type="entry name" value="WD40_MABP1-WDR62_2nd"/>
</dbReference>
<feature type="compositionally biased region" description="Basic and acidic residues" evidence="4">
    <location>
        <begin position="1143"/>
        <end position="1160"/>
    </location>
</feature>
<dbReference type="InterPro" id="IPR001680">
    <property type="entry name" value="WD40_rpt"/>
</dbReference>
<dbReference type="Pfam" id="PF24780">
    <property type="entry name" value="WD40_MABP1-WDR62_1st"/>
    <property type="match status" value="1"/>
</dbReference>
<dbReference type="InterPro" id="IPR056161">
    <property type="entry name" value="WD40_MABP1-WDR62_1st"/>
</dbReference>
<dbReference type="PROSITE" id="PS50082">
    <property type="entry name" value="WD_REPEATS_2"/>
    <property type="match status" value="1"/>
</dbReference>
<dbReference type="Pfam" id="PF24782">
    <property type="entry name" value="WD40_MABP1-WDR62_2nd"/>
    <property type="match status" value="1"/>
</dbReference>
<feature type="domain" description="MABP1/WDR62 first WD40" evidence="5">
    <location>
        <begin position="7"/>
        <end position="326"/>
    </location>
</feature>
<feature type="compositionally biased region" description="Polar residues" evidence="4">
    <location>
        <begin position="1099"/>
        <end position="1110"/>
    </location>
</feature>
<dbReference type="OrthoDB" id="6154712at2759"/>
<feature type="compositionally biased region" description="Basic and acidic residues" evidence="4">
    <location>
        <begin position="963"/>
        <end position="973"/>
    </location>
</feature>
<protein>
    <recommendedName>
        <fullName evidence="9">Mitogen-activated protein kinase binding protein 1</fullName>
    </recommendedName>
</protein>
<feature type="repeat" description="WD" evidence="3">
    <location>
        <begin position="627"/>
        <end position="661"/>
    </location>
</feature>
<dbReference type="PANTHER" id="PTHR45589">
    <property type="entry name" value="WD REPEAT DOMAIN 62, ISOFORM G"/>
    <property type="match status" value="1"/>
</dbReference>
<dbReference type="FunFam" id="2.130.10.10:FF:000046">
    <property type="entry name" value="WD repeat-containing protein 62 isoform 1"/>
    <property type="match status" value="1"/>
</dbReference>
<evidence type="ECO:0000256" key="4">
    <source>
        <dbReference type="SAM" id="MobiDB-lite"/>
    </source>
</evidence>
<reference evidence="7" key="1">
    <citation type="thesis" date="2020" institute="ProQuest LLC" country="789 East Eisenhower Parkway, Ann Arbor, MI, USA">
        <title>Comparative Genomics and Chromosome Evolution.</title>
        <authorList>
            <person name="Mudd A.B."/>
        </authorList>
    </citation>
    <scope>NUCLEOTIDE SEQUENCE</scope>
    <source>
        <strain evidence="7">HN-11 Male</strain>
        <tissue evidence="7">Kidney and liver</tissue>
    </source>
</reference>
<dbReference type="InterPro" id="IPR052779">
    <property type="entry name" value="WDR62"/>
</dbReference>
<accession>A0A8J6EFQ7</accession>
<feature type="compositionally biased region" description="Polar residues" evidence="4">
    <location>
        <begin position="1000"/>
        <end position="1020"/>
    </location>
</feature>
<evidence type="ECO:0000259" key="5">
    <source>
        <dbReference type="Pfam" id="PF24780"/>
    </source>
</evidence>
<evidence type="ECO:0008006" key="9">
    <source>
        <dbReference type="Google" id="ProtNLM"/>
    </source>
</evidence>
<dbReference type="Proteomes" id="UP000770717">
    <property type="component" value="Unassembled WGS sequence"/>
</dbReference>
<organism evidence="7 8">
    <name type="scientific">Eleutherodactylus coqui</name>
    <name type="common">Puerto Rican coqui</name>
    <dbReference type="NCBI Taxonomy" id="57060"/>
    <lineage>
        <taxon>Eukaryota</taxon>
        <taxon>Metazoa</taxon>
        <taxon>Chordata</taxon>
        <taxon>Craniata</taxon>
        <taxon>Vertebrata</taxon>
        <taxon>Euteleostomi</taxon>
        <taxon>Amphibia</taxon>
        <taxon>Batrachia</taxon>
        <taxon>Anura</taxon>
        <taxon>Neobatrachia</taxon>
        <taxon>Hyloidea</taxon>
        <taxon>Eleutherodactylidae</taxon>
        <taxon>Eleutherodactylinae</taxon>
        <taxon>Eleutherodactylus</taxon>
        <taxon>Eleutherodactylus</taxon>
    </lineage>
</organism>
<evidence type="ECO:0000256" key="2">
    <source>
        <dbReference type="ARBA" id="ARBA00022737"/>
    </source>
</evidence>
<evidence type="ECO:0000313" key="7">
    <source>
        <dbReference type="EMBL" id="KAG9468196.1"/>
    </source>
</evidence>
<keyword evidence="8" id="KW-1185">Reference proteome</keyword>
<evidence type="ECO:0000256" key="3">
    <source>
        <dbReference type="PROSITE-ProRule" id="PRU00221"/>
    </source>
</evidence>
<dbReference type="PANTHER" id="PTHR45589:SF3">
    <property type="entry name" value="WD REPEAT-CONTAINING PROTEIN 62"/>
    <property type="match status" value="1"/>
</dbReference>
<gene>
    <name evidence="7" type="ORF">GDO78_023286</name>
</gene>
<dbReference type="PROSITE" id="PS50294">
    <property type="entry name" value="WD_REPEATS_REGION"/>
    <property type="match status" value="1"/>
</dbReference>
<dbReference type="InterPro" id="IPR036322">
    <property type="entry name" value="WD40_repeat_dom_sf"/>
</dbReference>
<dbReference type="SMART" id="SM00320">
    <property type="entry name" value="WD40"/>
    <property type="match status" value="12"/>
</dbReference>
<evidence type="ECO:0000256" key="1">
    <source>
        <dbReference type="ARBA" id="ARBA00022574"/>
    </source>
</evidence>
<name>A0A8J6EFQ7_ELECQ</name>